<evidence type="ECO:0000313" key="5">
    <source>
        <dbReference type="EMBL" id="MFC0048938.1"/>
    </source>
</evidence>
<gene>
    <name evidence="5" type="ORF">ACFFJP_11645</name>
</gene>
<dbReference type="PANTHER" id="PTHR43228:SF1">
    <property type="entry name" value="TWO-COMPONENT RESPONSE REGULATOR ARR22"/>
    <property type="match status" value="1"/>
</dbReference>
<dbReference type="Gene3D" id="3.40.50.2300">
    <property type="match status" value="1"/>
</dbReference>
<dbReference type="InterPro" id="IPR011006">
    <property type="entry name" value="CheY-like_superfamily"/>
</dbReference>
<evidence type="ECO:0000259" key="3">
    <source>
        <dbReference type="PROSITE" id="PS50110"/>
    </source>
</evidence>
<name>A0ABV6BHE7_9GAMM</name>
<sequence>MRVLIVDDEPLARSRLSRLLAQIPGYQLVAEAENGAQALQLCTDLTPDLVFLDIEMPGADGLSVAADLARIQPPPAVIFVTAHPQHALAAYQVAPADYLLKPIGLAQLQLCLERLGVSTRVHLEKQKLQAPRLSFRVGLEQRSILLSELFYLQADDKYVRLVYQGGEALTETSLKQLQEKYPQQLVRIHRNTLVLAERICGISRSADGQHLLLLRDCPVQPEISRRELAQVRLLLQPD</sequence>
<dbReference type="Pfam" id="PF00072">
    <property type="entry name" value="Response_reg"/>
    <property type="match status" value="1"/>
</dbReference>
<keyword evidence="1" id="KW-0902">Two-component regulatory system</keyword>
<dbReference type="PROSITE" id="PS50110">
    <property type="entry name" value="RESPONSE_REGULATORY"/>
    <property type="match status" value="1"/>
</dbReference>
<feature type="domain" description="Response regulatory" evidence="3">
    <location>
        <begin position="2"/>
        <end position="116"/>
    </location>
</feature>
<protein>
    <submittedName>
        <fullName evidence="5">LytR/AlgR family response regulator transcription factor</fullName>
    </submittedName>
</protein>
<keyword evidence="6" id="KW-1185">Reference proteome</keyword>
<evidence type="ECO:0000256" key="2">
    <source>
        <dbReference type="PROSITE-ProRule" id="PRU00169"/>
    </source>
</evidence>
<feature type="domain" description="HTH LytTR-type" evidence="4">
    <location>
        <begin position="133"/>
        <end position="237"/>
    </location>
</feature>
<dbReference type="SUPFAM" id="SSF52172">
    <property type="entry name" value="CheY-like"/>
    <property type="match status" value="1"/>
</dbReference>
<dbReference type="InterPro" id="IPR007492">
    <property type="entry name" value="LytTR_DNA-bd_dom"/>
</dbReference>
<dbReference type="SMART" id="SM00850">
    <property type="entry name" value="LytTR"/>
    <property type="match status" value="1"/>
</dbReference>
<evidence type="ECO:0000256" key="1">
    <source>
        <dbReference type="ARBA" id="ARBA00023012"/>
    </source>
</evidence>
<dbReference type="Gene3D" id="2.40.50.1020">
    <property type="entry name" value="LytTr DNA-binding domain"/>
    <property type="match status" value="1"/>
</dbReference>
<evidence type="ECO:0000313" key="6">
    <source>
        <dbReference type="Proteomes" id="UP001589813"/>
    </source>
</evidence>
<dbReference type="RefSeq" id="WP_377243900.1">
    <property type="nucleotide sequence ID" value="NZ_JBHLXP010000003.1"/>
</dbReference>
<dbReference type="Proteomes" id="UP001589813">
    <property type="component" value="Unassembled WGS sequence"/>
</dbReference>
<dbReference type="InterPro" id="IPR052048">
    <property type="entry name" value="ST_Response_Regulator"/>
</dbReference>
<comment type="caution">
    <text evidence="5">The sequence shown here is derived from an EMBL/GenBank/DDBJ whole genome shotgun (WGS) entry which is preliminary data.</text>
</comment>
<dbReference type="PANTHER" id="PTHR43228">
    <property type="entry name" value="TWO-COMPONENT RESPONSE REGULATOR"/>
    <property type="match status" value="1"/>
</dbReference>
<dbReference type="SMART" id="SM00448">
    <property type="entry name" value="REC"/>
    <property type="match status" value="1"/>
</dbReference>
<feature type="modified residue" description="4-aspartylphosphate" evidence="2">
    <location>
        <position position="53"/>
    </location>
</feature>
<dbReference type="Pfam" id="PF04397">
    <property type="entry name" value="LytTR"/>
    <property type="match status" value="1"/>
</dbReference>
<proteinExistence type="predicted"/>
<dbReference type="PROSITE" id="PS50930">
    <property type="entry name" value="HTH_LYTTR"/>
    <property type="match status" value="1"/>
</dbReference>
<dbReference type="InterPro" id="IPR001789">
    <property type="entry name" value="Sig_transdc_resp-reg_receiver"/>
</dbReference>
<keyword evidence="2" id="KW-0597">Phosphoprotein</keyword>
<evidence type="ECO:0000259" key="4">
    <source>
        <dbReference type="PROSITE" id="PS50930"/>
    </source>
</evidence>
<reference evidence="5 6" key="1">
    <citation type="submission" date="2024-09" db="EMBL/GenBank/DDBJ databases">
        <authorList>
            <person name="Sun Q."/>
            <person name="Mori K."/>
        </authorList>
    </citation>
    <scope>NUCLEOTIDE SEQUENCE [LARGE SCALE GENOMIC DNA]</scope>
    <source>
        <strain evidence="5 6">KCTC 23315</strain>
    </source>
</reference>
<dbReference type="EMBL" id="JBHLXP010000003">
    <property type="protein sequence ID" value="MFC0048938.1"/>
    <property type="molecule type" value="Genomic_DNA"/>
</dbReference>
<accession>A0ABV6BHE7</accession>
<organism evidence="5 6">
    <name type="scientific">Rheinheimera tilapiae</name>
    <dbReference type="NCBI Taxonomy" id="875043"/>
    <lineage>
        <taxon>Bacteria</taxon>
        <taxon>Pseudomonadati</taxon>
        <taxon>Pseudomonadota</taxon>
        <taxon>Gammaproteobacteria</taxon>
        <taxon>Chromatiales</taxon>
        <taxon>Chromatiaceae</taxon>
        <taxon>Rheinheimera</taxon>
    </lineage>
</organism>